<dbReference type="AlphaFoldDB" id="A0A0G3EE08"/>
<reference evidence="3" key="1">
    <citation type="submission" date="2015-02" db="EMBL/GenBank/DDBJ databases">
        <title>Description and complete genome sequence of the first cultured representative of the subdivision 5 of the Verrucomicrobia phylum.</title>
        <authorList>
            <person name="Spring S."/>
            <person name="Bunk B."/>
            <person name="Sproer C."/>
            <person name="Klenk H.-P."/>
        </authorList>
    </citation>
    <scope>NUCLEOTIDE SEQUENCE [LARGE SCALE GENOMIC DNA]</scope>
    <source>
        <strain evidence="3">L21-Fru-AB</strain>
    </source>
</reference>
<sequence length="559" mass="64244" precursor="true">MKRDRVLKIVVAGVVLSAGLAAAPAGAQTGPDRRSAGSLPDMLVNDDGTALTFEIFRNAKHRAAKTHWISLTPNYYYGDVDPRWIPVEPYESFDQYAAVRWEGLQAVAPDVSLGIALCVNLSVPWPYGYESGVFPEHPVWGKDPLTPYVAWCREHNIEPYFSIRMNDQHHSVHANPMYHVGRFFWDQPELFIDPPSREEWEELYLPWINRGTNQPSQLPESYRKGGPDYHDLRVNYAFEQVRDFYVGLAEDLAENHPDASGIELDFMRSLKFFPEGEEEPEKLTRVVRRIRESLDRVEDRSGNRIRLVARIPTYHDGYAAGMRVRQWLDEDLLDGIVLGHGTFFSDNAMEEWAAYAKSRDTKVYGPIERMYFKTRIREATPEKVRGVASTLYGKGAEGLYFFNWFAPEEHYLLPELADRQALRKKNKTYFADTARVARDKKELGSRLIRTPLVHRAGEVPSLYRFVLSVNSDFKAADEIRLSVHTENIHREFIRITVNDAEVTDDMRLIYGAGRLTYRLPDTVARKVVENGDNRIDVRLSANPFDEDLIIEGVTCDFLY</sequence>
<protein>
    <recommendedName>
        <fullName evidence="4">Glycosyl hydrolase-like 10 domain-containing protein</fullName>
    </recommendedName>
</protein>
<accession>A0A0G3EE08</accession>
<keyword evidence="3" id="KW-1185">Reference proteome</keyword>
<dbReference type="OrthoDB" id="231241at2"/>
<keyword evidence="1" id="KW-0732">Signal</keyword>
<feature type="signal peptide" evidence="1">
    <location>
        <begin position="1"/>
        <end position="27"/>
    </location>
</feature>
<proteinExistence type="predicted"/>
<dbReference type="RefSeq" id="WP_052881062.1">
    <property type="nucleotide sequence ID" value="NZ_CP010904.1"/>
</dbReference>
<feature type="chain" id="PRO_5005184189" description="Glycosyl hydrolase-like 10 domain-containing protein" evidence="1">
    <location>
        <begin position="28"/>
        <end position="559"/>
    </location>
</feature>
<dbReference type="EMBL" id="CP010904">
    <property type="protein sequence ID" value="AKJ63652.1"/>
    <property type="molecule type" value="Genomic_DNA"/>
</dbReference>
<reference evidence="2 3" key="2">
    <citation type="journal article" date="2016" name="ISME J.">
        <title>Characterization of the first cultured representative of Verrucomicrobia subdivision 5 indicates the proposal of a novel phylum.</title>
        <authorList>
            <person name="Spring S."/>
            <person name="Bunk B."/>
            <person name="Sproer C."/>
            <person name="Schumann P."/>
            <person name="Rohde M."/>
            <person name="Tindall B.J."/>
            <person name="Klenk H.P."/>
        </authorList>
    </citation>
    <scope>NUCLEOTIDE SEQUENCE [LARGE SCALE GENOMIC DNA]</scope>
    <source>
        <strain evidence="2 3">L21-Fru-AB</strain>
    </source>
</reference>
<name>A0A0G3EE08_9BACT</name>
<evidence type="ECO:0008006" key="4">
    <source>
        <dbReference type="Google" id="ProtNLM"/>
    </source>
</evidence>
<evidence type="ECO:0000256" key="1">
    <source>
        <dbReference type="SAM" id="SignalP"/>
    </source>
</evidence>
<evidence type="ECO:0000313" key="3">
    <source>
        <dbReference type="Proteomes" id="UP000035268"/>
    </source>
</evidence>
<organism evidence="2 3">
    <name type="scientific">Kiritimatiella glycovorans</name>
    <dbReference type="NCBI Taxonomy" id="1307763"/>
    <lineage>
        <taxon>Bacteria</taxon>
        <taxon>Pseudomonadati</taxon>
        <taxon>Kiritimatiellota</taxon>
        <taxon>Kiritimatiellia</taxon>
        <taxon>Kiritimatiellales</taxon>
        <taxon>Kiritimatiellaceae</taxon>
        <taxon>Kiritimatiella</taxon>
    </lineage>
</organism>
<evidence type="ECO:0000313" key="2">
    <source>
        <dbReference type="EMBL" id="AKJ63652.1"/>
    </source>
</evidence>
<dbReference type="Proteomes" id="UP000035268">
    <property type="component" value="Chromosome"/>
</dbReference>
<dbReference type="KEGG" id="vbl:L21SP4_00372"/>
<gene>
    <name evidence="2" type="ORF">L21SP4_00372</name>
</gene>
<dbReference type="STRING" id="1307763.L21SP4_00372"/>